<reference evidence="7" key="1">
    <citation type="submission" date="2023-11" db="UniProtKB">
        <authorList>
            <consortium name="WormBaseParasite"/>
        </authorList>
    </citation>
    <scope>IDENTIFICATION</scope>
</reference>
<evidence type="ECO:0000259" key="5">
    <source>
        <dbReference type="PROSITE" id="PS50039"/>
    </source>
</evidence>
<evidence type="ECO:0000256" key="3">
    <source>
        <dbReference type="PROSITE-ProRule" id="PRU00089"/>
    </source>
</evidence>
<dbReference type="SMART" id="SM00339">
    <property type="entry name" value="FH"/>
    <property type="match status" value="1"/>
</dbReference>
<dbReference type="Proteomes" id="UP000050790">
    <property type="component" value="Unassembled WGS sequence"/>
</dbReference>
<evidence type="ECO:0000313" key="7">
    <source>
        <dbReference type="WBParaSite" id="SMRG1_85770.1"/>
    </source>
</evidence>
<dbReference type="InterPro" id="IPR018122">
    <property type="entry name" value="TF_fork_head_CS_1"/>
</dbReference>
<dbReference type="PROSITE" id="PS00658">
    <property type="entry name" value="FORK_HEAD_2"/>
    <property type="match status" value="1"/>
</dbReference>
<dbReference type="InterPro" id="IPR030456">
    <property type="entry name" value="TF_fork_head_CS_2"/>
</dbReference>
<evidence type="ECO:0000256" key="4">
    <source>
        <dbReference type="SAM" id="MobiDB-lite"/>
    </source>
</evidence>
<dbReference type="InterPro" id="IPR036390">
    <property type="entry name" value="WH_DNA-bd_sf"/>
</dbReference>
<comment type="subcellular location">
    <subcellularLocation>
        <location evidence="3">Nucleus</location>
    </subcellularLocation>
</comment>
<accession>A0AA85AHQ9</accession>
<keyword evidence="1 3" id="KW-0238">DNA-binding</keyword>
<evidence type="ECO:0000256" key="2">
    <source>
        <dbReference type="ARBA" id="ARBA00023242"/>
    </source>
</evidence>
<dbReference type="InterPro" id="IPR036388">
    <property type="entry name" value="WH-like_DNA-bd_sf"/>
</dbReference>
<dbReference type="GO" id="GO:0000978">
    <property type="term" value="F:RNA polymerase II cis-regulatory region sequence-specific DNA binding"/>
    <property type="evidence" value="ECO:0007669"/>
    <property type="project" value="TreeGrafter"/>
</dbReference>
<dbReference type="CDD" id="cd20027">
    <property type="entry name" value="FH_FOXL1"/>
    <property type="match status" value="1"/>
</dbReference>
<name>A0AA85AHQ9_9TREM</name>
<dbReference type="PANTHER" id="PTHR11829:SF388">
    <property type="entry name" value="FORK HEAD DOMAIN-CONTAINING PROTEIN L1-RELATED"/>
    <property type="match status" value="1"/>
</dbReference>
<proteinExistence type="predicted"/>
<dbReference type="WBParaSite" id="SMRG1_85770.1">
    <property type="protein sequence ID" value="SMRG1_85770.1"/>
    <property type="gene ID" value="SMRG1_85770"/>
</dbReference>
<dbReference type="AlphaFoldDB" id="A0AA85AHQ9"/>
<dbReference type="GO" id="GO:0000981">
    <property type="term" value="F:DNA-binding transcription factor activity, RNA polymerase II-specific"/>
    <property type="evidence" value="ECO:0007669"/>
    <property type="project" value="TreeGrafter"/>
</dbReference>
<dbReference type="PROSITE" id="PS50039">
    <property type="entry name" value="FORK_HEAD_3"/>
    <property type="match status" value="1"/>
</dbReference>
<dbReference type="GO" id="GO:0009653">
    <property type="term" value="P:anatomical structure morphogenesis"/>
    <property type="evidence" value="ECO:0007669"/>
    <property type="project" value="TreeGrafter"/>
</dbReference>
<organism evidence="6 7">
    <name type="scientific">Schistosoma margrebowiei</name>
    <dbReference type="NCBI Taxonomy" id="48269"/>
    <lineage>
        <taxon>Eukaryota</taxon>
        <taxon>Metazoa</taxon>
        <taxon>Spiralia</taxon>
        <taxon>Lophotrochozoa</taxon>
        <taxon>Platyhelminthes</taxon>
        <taxon>Trematoda</taxon>
        <taxon>Digenea</taxon>
        <taxon>Strigeidida</taxon>
        <taxon>Schistosomatoidea</taxon>
        <taxon>Schistosomatidae</taxon>
        <taxon>Schistosoma</taxon>
    </lineage>
</organism>
<dbReference type="GO" id="GO:0005634">
    <property type="term" value="C:nucleus"/>
    <property type="evidence" value="ECO:0007669"/>
    <property type="project" value="UniProtKB-SubCell"/>
</dbReference>
<keyword evidence="2 3" id="KW-0539">Nucleus</keyword>
<protein>
    <recommendedName>
        <fullName evidence="5">Fork-head domain-containing protein</fullName>
    </recommendedName>
</protein>
<dbReference type="Gene3D" id="1.10.10.10">
    <property type="entry name" value="Winged helix-like DNA-binding domain superfamily/Winged helix DNA-binding domain"/>
    <property type="match status" value="1"/>
</dbReference>
<dbReference type="FunFam" id="1.10.10.10:FF:001472">
    <property type="entry name" value="Forkhead domain protein 1"/>
    <property type="match status" value="1"/>
</dbReference>
<dbReference type="GO" id="GO:0030154">
    <property type="term" value="P:cell differentiation"/>
    <property type="evidence" value="ECO:0007669"/>
    <property type="project" value="TreeGrafter"/>
</dbReference>
<dbReference type="PROSITE" id="PS00657">
    <property type="entry name" value="FORK_HEAD_1"/>
    <property type="match status" value="1"/>
</dbReference>
<dbReference type="SUPFAM" id="SSF46785">
    <property type="entry name" value="Winged helix' DNA-binding domain"/>
    <property type="match status" value="1"/>
</dbReference>
<feature type="domain" description="Fork-head" evidence="5">
    <location>
        <begin position="188"/>
        <end position="282"/>
    </location>
</feature>
<dbReference type="PANTHER" id="PTHR11829">
    <property type="entry name" value="FORKHEAD BOX PROTEIN"/>
    <property type="match status" value="1"/>
</dbReference>
<evidence type="ECO:0000313" key="6">
    <source>
        <dbReference type="Proteomes" id="UP000050790"/>
    </source>
</evidence>
<dbReference type="Pfam" id="PF00250">
    <property type="entry name" value="Forkhead"/>
    <property type="match status" value="1"/>
</dbReference>
<dbReference type="InterPro" id="IPR050211">
    <property type="entry name" value="FOX_domain-containing"/>
</dbReference>
<dbReference type="InterPro" id="IPR047514">
    <property type="entry name" value="FH_FOXL1"/>
</dbReference>
<feature type="DNA-binding region" description="Fork-head" evidence="3">
    <location>
        <begin position="188"/>
        <end position="282"/>
    </location>
</feature>
<sequence>MNEENSIKNINLNHKSIIENINNDLLSNELSLQLLHYIINYYIKQNYSKNNIDFIQFIISNWNIFNEQYKLIIIKTLLNYIKLSTSNDNLSMIYDQFMNYNSININIINNDQDWSNLYTLNHYNDNKDINHIINNNEPIHNNNNNNNNHSVLNIESQSIEGNMNHIMRNLQMNNNNNNNNNTCLFPSKPPYSYIALIAMAIKYAPGQKITLNGIYRFIMEHFPYYRDNRQGWQNSIRHNLSLNDCFIKLPRDKSRPGKGNYWTLSTNADEMFEHGNYRRRKRRTKSSIFITPSSSSSSSPSLLPSSTAVNLSTSIYTATTSDNESLSSISKLAKFMKLSNESQIPTESDIYSSTSSFSSSSPSSSCSISSFTSASVSATSSSASSSFSFSSARESYSSRIINDPSIQHSSLSQCFYTPQMYKSSSSSVNIIDDCTYSKHRYYLDNPSNNSLLHNKFNINDQHSTLWPTHINNIHDCGHQQFTMQNNNNNTPLNMDLYTPNFNDNNMMNQNKLLSNRNQFITEYYSSTTTASSSSSSSSSSLSSSSSSSTLSSPFNNCLHSSTSNNNGNNTSNSNSNNHHNNLINCLPDFSIQSLIGSNSVDKQSIQLNVQ</sequence>
<dbReference type="PRINTS" id="PR00053">
    <property type="entry name" value="FORKHEAD"/>
</dbReference>
<feature type="region of interest" description="Disordered" evidence="4">
    <location>
        <begin position="528"/>
        <end position="550"/>
    </location>
</feature>
<dbReference type="InterPro" id="IPR001766">
    <property type="entry name" value="Fork_head_dom"/>
</dbReference>
<evidence type="ECO:0000256" key="1">
    <source>
        <dbReference type="ARBA" id="ARBA00023125"/>
    </source>
</evidence>